<dbReference type="Pfam" id="PF03401">
    <property type="entry name" value="TctC"/>
    <property type="match status" value="1"/>
</dbReference>
<dbReference type="InterPro" id="IPR005064">
    <property type="entry name" value="BUG"/>
</dbReference>
<keyword evidence="3" id="KW-1185">Reference proteome</keyword>
<dbReference type="KEGG" id="vei:Veis_2006"/>
<dbReference type="Gene3D" id="3.40.190.150">
    <property type="entry name" value="Bordetella uptake gene, domain 1"/>
    <property type="match status" value="1"/>
</dbReference>
<dbReference type="GeneID" id="76460591"/>
<dbReference type="HOGENOM" id="CLU_045683_0_2_4"/>
<dbReference type="AlphaFoldDB" id="A1WJF1"/>
<evidence type="ECO:0000256" key="1">
    <source>
        <dbReference type="ARBA" id="ARBA00006987"/>
    </source>
</evidence>
<gene>
    <name evidence="2" type="ordered locus">Veis_2006</name>
</gene>
<dbReference type="PANTHER" id="PTHR42928">
    <property type="entry name" value="TRICARBOXYLATE-BINDING PROTEIN"/>
    <property type="match status" value="1"/>
</dbReference>
<sequence>MKKNLNGLYHWDHWDHFDRLDGGRRRLLALAAAGPLLGWSAGAGAQAGAHLPGIIKLVVGYSAGGPVDGCARLLAPALAAELGTQVIVENRPGASGSLGGDAVAKAPPDGAMIYFGASPTITINPNIQRKMSFDPGKDLLPIAPLLTYTNVLVVNPELPVRNVGELLAYARANPGKLFYGSAGIGASNHMSAALLERMTGAPLSHVPYKGNAPAMSDVMAGNIAMMFDIVASARAYITSGKVRALAVTSRQRNRMLPGVPTMIESGVADYDVGGWYGLYGPAGMDKALAARITAAVRKMLAREDVAARLLDQGYDVWAGTAETLAAKGQADRKLWALAAKGIEAD</sequence>
<dbReference type="RefSeq" id="WP_011809764.1">
    <property type="nucleotide sequence ID" value="NC_008786.1"/>
</dbReference>
<protein>
    <submittedName>
        <fullName evidence="2">Uncharacterized protein UPF0065</fullName>
    </submittedName>
</protein>
<dbReference type="OrthoDB" id="8678477at2"/>
<proteinExistence type="inferred from homology"/>
<evidence type="ECO:0000313" key="2">
    <source>
        <dbReference type="EMBL" id="ABM57758.1"/>
    </source>
</evidence>
<name>A1WJF1_VEREI</name>
<comment type="similarity">
    <text evidence="1">Belongs to the UPF0065 (bug) family.</text>
</comment>
<dbReference type="STRING" id="391735.Veis_2006"/>
<dbReference type="SUPFAM" id="SSF53850">
    <property type="entry name" value="Periplasmic binding protein-like II"/>
    <property type="match status" value="1"/>
</dbReference>
<organism evidence="2 3">
    <name type="scientific">Verminephrobacter eiseniae (strain EF01-2)</name>
    <dbReference type="NCBI Taxonomy" id="391735"/>
    <lineage>
        <taxon>Bacteria</taxon>
        <taxon>Pseudomonadati</taxon>
        <taxon>Pseudomonadota</taxon>
        <taxon>Betaproteobacteria</taxon>
        <taxon>Burkholderiales</taxon>
        <taxon>Comamonadaceae</taxon>
        <taxon>Verminephrobacter</taxon>
    </lineage>
</organism>
<dbReference type="InterPro" id="IPR042100">
    <property type="entry name" value="Bug_dom1"/>
</dbReference>
<reference evidence="3" key="1">
    <citation type="submission" date="2006-12" db="EMBL/GenBank/DDBJ databases">
        <title>Complete sequence of chromosome 1 of Verminephrobacter eiseniae EF01-2.</title>
        <authorList>
            <person name="Copeland A."/>
            <person name="Lucas S."/>
            <person name="Lapidus A."/>
            <person name="Barry K."/>
            <person name="Detter J.C."/>
            <person name="Glavina del Rio T."/>
            <person name="Dalin E."/>
            <person name="Tice H."/>
            <person name="Pitluck S."/>
            <person name="Chertkov O."/>
            <person name="Brettin T."/>
            <person name="Bruce D."/>
            <person name="Han C."/>
            <person name="Tapia R."/>
            <person name="Gilna P."/>
            <person name="Schmutz J."/>
            <person name="Larimer F."/>
            <person name="Land M."/>
            <person name="Hauser L."/>
            <person name="Kyrpides N."/>
            <person name="Kim E."/>
            <person name="Stahl D."/>
            <person name="Richardson P."/>
        </authorList>
    </citation>
    <scope>NUCLEOTIDE SEQUENCE [LARGE SCALE GENOMIC DNA]</scope>
    <source>
        <strain evidence="3">EF01-2</strain>
    </source>
</reference>
<dbReference type="EMBL" id="CP000542">
    <property type="protein sequence ID" value="ABM57758.1"/>
    <property type="molecule type" value="Genomic_DNA"/>
</dbReference>
<dbReference type="PIRSF" id="PIRSF017082">
    <property type="entry name" value="YflP"/>
    <property type="match status" value="1"/>
</dbReference>
<dbReference type="Proteomes" id="UP000000374">
    <property type="component" value="Chromosome"/>
</dbReference>
<dbReference type="Gene3D" id="3.40.190.10">
    <property type="entry name" value="Periplasmic binding protein-like II"/>
    <property type="match status" value="1"/>
</dbReference>
<accession>A1WJF1</accession>
<dbReference type="eggNOG" id="COG3181">
    <property type="taxonomic scope" value="Bacteria"/>
</dbReference>
<dbReference type="PANTHER" id="PTHR42928:SF5">
    <property type="entry name" value="BLR1237 PROTEIN"/>
    <property type="match status" value="1"/>
</dbReference>
<evidence type="ECO:0000313" key="3">
    <source>
        <dbReference type="Proteomes" id="UP000000374"/>
    </source>
</evidence>